<dbReference type="InterPro" id="IPR036390">
    <property type="entry name" value="WH_DNA-bd_sf"/>
</dbReference>
<keyword evidence="2" id="KW-1185">Reference proteome</keyword>
<evidence type="ECO:0000313" key="1">
    <source>
        <dbReference type="EMBL" id="GAA4429325.1"/>
    </source>
</evidence>
<dbReference type="Proteomes" id="UP001500552">
    <property type="component" value="Unassembled WGS sequence"/>
</dbReference>
<dbReference type="PANTHER" id="PTHR33202">
    <property type="entry name" value="ZINC UPTAKE REGULATION PROTEIN"/>
    <property type="match status" value="1"/>
</dbReference>
<sequence>MYDKELEARLSERKIKATAMRLLVLDFLLRQPAAVSLNDLEASFHRADRITLYRTLKTFEEKGLVHSIGDGTGAVKYALCAGSCRPQAHHDLHVHFHCSQCGETYCLPTSRIPEIPLPDNFLTEEVNLVVKGVCGSCADNNAMRLQAIGQ</sequence>
<reference evidence="2" key="1">
    <citation type="journal article" date="2019" name="Int. J. Syst. Evol. Microbiol.">
        <title>The Global Catalogue of Microorganisms (GCM) 10K type strain sequencing project: providing services to taxonomists for standard genome sequencing and annotation.</title>
        <authorList>
            <consortium name="The Broad Institute Genomics Platform"/>
            <consortium name="The Broad Institute Genome Sequencing Center for Infectious Disease"/>
            <person name="Wu L."/>
            <person name="Ma J."/>
        </authorList>
    </citation>
    <scope>NUCLEOTIDE SEQUENCE [LARGE SCALE GENOMIC DNA]</scope>
    <source>
        <strain evidence="2">JCM 17926</strain>
    </source>
</reference>
<protein>
    <submittedName>
        <fullName evidence="1">Transcriptional regulator</fullName>
    </submittedName>
</protein>
<dbReference type="Gene3D" id="1.10.10.10">
    <property type="entry name" value="Winged helix-like DNA-binding domain superfamily/Winged helix DNA-binding domain"/>
    <property type="match status" value="1"/>
</dbReference>
<dbReference type="SUPFAM" id="SSF46785">
    <property type="entry name" value="Winged helix' DNA-binding domain"/>
    <property type="match status" value="1"/>
</dbReference>
<dbReference type="RefSeq" id="WP_345157926.1">
    <property type="nucleotide sequence ID" value="NZ_BAABHC010000005.1"/>
</dbReference>
<dbReference type="PANTHER" id="PTHR33202:SF22">
    <property type="entry name" value="HYDROGEN PEROXIDE SENSITIVE REPRESSOR"/>
    <property type="match status" value="1"/>
</dbReference>
<dbReference type="EMBL" id="BAABHC010000005">
    <property type="protein sequence ID" value="GAA4429325.1"/>
    <property type="molecule type" value="Genomic_DNA"/>
</dbReference>
<evidence type="ECO:0000313" key="2">
    <source>
        <dbReference type="Proteomes" id="UP001500552"/>
    </source>
</evidence>
<dbReference type="InterPro" id="IPR036388">
    <property type="entry name" value="WH-like_DNA-bd_sf"/>
</dbReference>
<dbReference type="Pfam" id="PF01475">
    <property type="entry name" value="FUR"/>
    <property type="match status" value="1"/>
</dbReference>
<gene>
    <name evidence="1" type="ORF">GCM10023188_14540</name>
</gene>
<dbReference type="InterPro" id="IPR002481">
    <property type="entry name" value="FUR"/>
</dbReference>
<proteinExistence type="predicted"/>
<accession>A0ABP8LGL6</accession>
<organism evidence="1 2">
    <name type="scientific">Pontibacter saemangeumensis</name>
    <dbReference type="NCBI Taxonomy" id="1084525"/>
    <lineage>
        <taxon>Bacteria</taxon>
        <taxon>Pseudomonadati</taxon>
        <taxon>Bacteroidota</taxon>
        <taxon>Cytophagia</taxon>
        <taxon>Cytophagales</taxon>
        <taxon>Hymenobacteraceae</taxon>
        <taxon>Pontibacter</taxon>
    </lineage>
</organism>
<comment type="caution">
    <text evidence="1">The sequence shown here is derived from an EMBL/GenBank/DDBJ whole genome shotgun (WGS) entry which is preliminary data.</text>
</comment>
<name>A0ABP8LGL6_9BACT</name>